<feature type="compositionally biased region" description="Basic and acidic residues" evidence="1">
    <location>
        <begin position="519"/>
        <end position="549"/>
    </location>
</feature>
<name>A0A077WUG4_9FUNG</name>
<dbReference type="Gene3D" id="3.90.70.80">
    <property type="match status" value="1"/>
</dbReference>
<reference evidence="3" key="1">
    <citation type="journal article" date="2014" name="Genome Announc.">
        <title>De novo whole-genome sequence and genome annotation of Lichtheimia ramosa.</title>
        <authorList>
            <person name="Linde J."/>
            <person name="Schwartze V."/>
            <person name="Binder U."/>
            <person name="Lass-Florl C."/>
            <person name="Voigt K."/>
            <person name="Horn F."/>
        </authorList>
    </citation>
    <scope>NUCLEOTIDE SEQUENCE</scope>
    <source>
        <strain evidence="3">JMRC FSU:6197</strain>
    </source>
</reference>
<feature type="compositionally biased region" description="Acidic residues" evidence="1">
    <location>
        <begin position="833"/>
        <end position="854"/>
    </location>
</feature>
<accession>A0A077WUG4</accession>
<dbReference type="AlphaFoldDB" id="A0A077WUG4"/>
<sequence>MSALIEAKNRPSQVVNFMRKTDQTARINARDVSNFTAKYFSTSHKVRYELQEPENNVLKSILVTHEKSIEQAREFPEVVILDSTYKTNVCKMPLVNVVGVSNLGSEYKNSSLRTFSIAIAAISDEKRPTYEWVIKTLLDTIWGGSTSAPKLFVSDDDPSLGLALEKYAPDTPHILCAWHIEKNFMAKLGKMFGVDSKEYKEYNAAVSTMLWSRDEEGFNNGVRSYMDVIKGTEKEDNLTSYIDSLQAYKEKWAGPWARKHVHFGSRTTSRVEGAHWQIKRILNTPGKLSQLFRSYHIYLKEIDFKANTKYQKDRLSWHVFKDENGDVSVVNQITRRLKGCISQFAIRMITTEIFEAYDKENKDTSIIDNCDCEIRVNFLLPCQHTLRKMSRTMSGLVIDPETIDSRWHLRKSQKTILATPVVDATTIATITKEEDMAINEAFDRLKHNILLTYDKCSTSQDRLNLIAHINEALDTFKPTDLSLVKMPLEVKTKGRPKMLKGARSSSAFEYVEKELAKEHTKAKKDEKVSSKEREKGNKNEKIKKSDKAKVTNYLSEKNKSMHDNDEPDNQPKKKRVRFQSPPPIEKIVSFKGRPFTIHDDIPKEYITSAENVKSDGWCGYRAVAALLYGDQERYMDVKAAMLRQVQNNVDFYRRYWCVHKVVYEDMMKRLQMLEKRSSVTSEYWFDAAIDLQIVADAFQRPFAFYSDDSKVNLANRPTLYIPFFYDKDKSSSRRVNHSPLIVHFLDDWLREDWLSCASKTGCRAPSRLLQEYAVKTGIANNQELVFNYLCSLHRRYRKRSWSIVHNHYGENIPDELEPIVQLVMTLASGEKAPEEEEFFTSDSSDSDSDSETSDTDNHRHKRRKSSNKGKGKTKSKKKSGNG</sequence>
<protein>
    <recommendedName>
        <fullName evidence="2">MULE transposase domain-containing protein</fullName>
    </recommendedName>
</protein>
<gene>
    <name evidence="3" type="ORF">LRAMOSA11420</name>
</gene>
<dbReference type="EMBL" id="LK023345">
    <property type="protein sequence ID" value="CDS10934.1"/>
    <property type="molecule type" value="Genomic_DNA"/>
</dbReference>
<dbReference type="PANTHER" id="PTHR47718:SF3">
    <property type="entry name" value="PROTEIN FAR1-RELATED SEQUENCE 5-LIKE"/>
    <property type="match status" value="1"/>
</dbReference>
<feature type="region of interest" description="Disordered" evidence="1">
    <location>
        <begin position="519"/>
        <end position="580"/>
    </location>
</feature>
<feature type="domain" description="MULE transposase" evidence="2">
    <location>
        <begin position="78"/>
        <end position="183"/>
    </location>
</feature>
<dbReference type="Pfam" id="PF10551">
    <property type="entry name" value="MULE"/>
    <property type="match status" value="1"/>
</dbReference>
<organism evidence="3">
    <name type="scientific">Lichtheimia ramosa</name>
    <dbReference type="NCBI Taxonomy" id="688394"/>
    <lineage>
        <taxon>Eukaryota</taxon>
        <taxon>Fungi</taxon>
        <taxon>Fungi incertae sedis</taxon>
        <taxon>Mucoromycota</taxon>
        <taxon>Mucoromycotina</taxon>
        <taxon>Mucoromycetes</taxon>
        <taxon>Mucorales</taxon>
        <taxon>Lichtheimiaceae</taxon>
        <taxon>Lichtheimia</taxon>
    </lineage>
</organism>
<dbReference type="PANTHER" id="PTHR47718">
    <property type="entry name" value="OS01G0519700 PROTEIN"/>
    <property type="match status" value="1"/>
</dbReference>
<feature type="compositionally biased region" description="Basic residues" evidence="1">
    <location>
        <begin position="858"/>
        <end position="882"/>
    </location>
</feature>
<evidence type="ECO:0000256" key="1">
    <source>
        <dbReference type="SAM" id="MobiDB-lite"/>
    </source>
</evidence>
<dbReference type="OrthoDB" id="2441661at2759"/>
<feature type="region of interest" description="Disordered" evidence="1">
    <location>
        <begin position="831"/>
        <end position="882"/>
    </location>
</feature>
<proteinExistence type="predicted"/>
<evidence type="ECO:0000313" key="3">
    <source>
        <dbReference type="EMBL" id="CDS10934.1"/>
    </source>
</evidence>
<dbReference type="CDD" id="cd22744">
    <property type="entry name" value="OTU"/>
    <property type="match status" value="1"/>
</dbReference>
<dbReference type="InterPro" id="IPR018289">
    <property type="entry name" value="MULE_transposase_dom"/>
</dbReference>
<evidence type="ECO:0000259" key="2">
    <source>
        <dbReference type="Pfam" id="PF10551"/>
    </source>
</evidence>